<name>A0A9P5Y864_9AGAR</name>
<dbReference type="AlphaFoldDB" id="A0A9P5Y864"/>
<dbReference type="Proteomes" id="UP000807353">
    <property type="component" value="Unassembled WGS sequence"/>
</dbReference>
<keyword evidence="1" id="KW-0175">Coiled coil</keyword>
<organism evidence="3 4">
    <name type="scientific">Collybia nuda</name>
    <dbReference type="NCBI Taxonomy" id="64659"/>
    <lineage>
        <taxon>Eukaryota</taxon>
        <taxon>Fungi</taxon>
        <taxon>Dikarya</taxon>
        <taxon>Basidiomycota</taxon>
        <taxon>Agaricomycotina</taxon>
        <taxon>Agaricomycetes</taxon>
        <taxon>Agaricomycetidae</taxon>
        <taxon>Agaricales</taxon>
        <taxon>Tricholomatineae</taxon>
        <taxon>Clitocybaceae</taxon>
        <taxon>Collybia</taxon>
    </lineage>
</organism>
<feature type="coiled-coil region" evidence="1">
    <location>
        <begin position="131"/>
        <end position="161"/>
    </location>
</feature>
<evidence type="ECO:0000313" key="4">
    <source>
        <dbReference type="Proteomes" id="UP000807353"/>
    </source>
</evidence>
<comment type="caution">
    <text evidence="3">The sequence shown here is derived from an EMBL/GenBank/DDBJ whole genome shotgun (WGS) entry which is preliminary data.</text>
</comment>
<sequence length="321" mass="35480">MPAQLTVDTAPPSAVFIYTSHSGDNLKPPLSPTSSIKGCFVRSRPTSTDFEFEYSKLPNFAMEPSVSSEGSVTTTRTTSVSDDLERASLATEQWALAQMAKDSDARSLAPSTLTCTDRRPVVPVRIIRRSDADMDKEVAKMAKEKRQLKEQNASEDALRARRRTWPSYKAIRKTMSNILHRKDAPATATTAAKEAKGELPGLEPTVGRAKSSSASMFTKRRRATVSDGEKKTDAKAHAPVMHRAASSRGKTANGPLQHISQLRRSRSFSGFTNVLTVIDDADDDLDELTTEARGVVLDIRRRWDFEEVPEDAAMMFERCIE</sequence>
<keyword evidence="4" id="KW-1185">Reference proteome</keyword>
<dbReference type="EMBL" id="MU150257">
    <property type="protein sequence ID" value="KAF9464053.1"/>
    <property type="molecule type" value="Genomic_DNA"/>
</dbReference>
<feature type="compositionally biased region" description="Basic and acidic residues" evidence="2">
    <location>
        <begin position="227"/>
        <end position="236"/>
    </location>
</feature>
<evidence type="ECO:0000256" key="2">
    <source>
        <dbReference type="SAM" id="MobiDB-lite"/>
    </source>
</evidence>
<reference evidence="3" key="1">
    <citation type="submission" date="2020-11" db="EMBL/GenBank/DDBJ databases">
        <authorList>
            <consortium name="DOE Joint Genome Institute"/>
            <person name="Ahrendt S."/>
            <person name="Riley R."/>
            <person name="Andreopoulos W."/>
            <person name="Labutti K."/>
            <person name="Pangilinan J."/>
            <person name="Ruiz-Duenas F.J."/>
            <person name="Barrasa J.M."/>
            <person name="Sanchez-Garcia M."/>
            <person name="Camarero S."/>
            <person name="Miyauchi S."/>
            <person name="Serrano A."/>
            <person name="Linde D."/>
            <person name="Babiker R."/>
            <person name="Drula E."/>
            <person name="Ayuso-Fernandez I."/>
            <person name="Pacheco R."/>
            <person name="Padilla G."/>
            <person name="Ferreira P."/>
            <person name="Barriuso J."/>
            <person name="Kellner H."/>
            <person name="Castanera R."/>
            <person name="Alfaro M."/>
            <person name="Ramirez L."/>
            <person name="Pisabarro A.G."/>
            <person name="Kuo A."/>
            <person name="Tritt A."/>
            <person name="Lipzen A."/>
            <person name="He G."/>
            <person name="Yan M."/>
            <person name="Ng V."/>
            <person name="Cullen D."/>
            <person name="Martin F."/>
            <person name="Rosso M.-N."/>
            <person name="Henrissat B."/>
            <person name="Hibbett D."/>
            <person name="Martinez A.T."/>
            <person name="Grigoriev I.V."/>
        </authorList>
    </citation>
    <scope>NUCLEOTIDE SEQUENCE</scope>
    <source>
        <strain evidence="3">CBS 247.69</strain>
    </source>
</reference>
<feature type="region of interest" description="Disordered" evidence="2">
    <location>
        <begin position="193"/>
        <end position="254"/>
    </location>
</feature>
<proteinExistence type="predicted"/>
<protein>
    <submittedName>
        <fullName evidence="3">Uncharacterized protein</fullName>
    </submittedName>
</protein>
<gene>
    <name evidence="3" type="ORF">BDZ94DRAFT_1308308</name>
</gene>
<accession>A0A9P5Y864</accession>
<evidence type="ECO:0000313" key="3">
    <source>
        <dbReference type="EMBL" id="KAF9464053.1"/>
    </source>
</evidence>
<evidence type="ECO:0000256" key="1">
    <source>
        <dbReference type="SAM" id="Coils"/>
    </source>
</evidence>
<dbReference type="OrthoDB" id="3059808at2759"/>